<keyword evidence="1" id="KW-0732">Signal</keyword>
<evidence type="ECO:0000256" key="1">
    <source>
        <dbReference type="SAM" id="SignalP"/>
    </source>
</evidence>
<dbReference type="EMBL" id="JBICBT010000092">
    <property type="protein sequence ID" value="KAL3123649.1"/>
    <property type="molecule type" value="Genomic_DNA"/>
</dbReference>
<dbReference type="Proteomes" id="UP001620626">
    <property type="component" value="Unassembled WGS sequence"/>
</dbReference>
<keyword evidence="3" id="KW-1185">Reference proteome</keyword>
<sequence>MRCSFALSLLFAVGVQLLILRMANSEREFVMAKRETRDGTVPLGFKMDRNAFRMSFGKRNAALLLPFPALRSSVPRPLDIDRNAFWMSFGKRMPISDGSGERMNANFGANHKFRALWAPTSGEWETAGISPKRLDRNLFNVGFGRR</sequence>
<evidence type="ECO:0000313" key="3">
    <source>
        <dbReference type="Proteomes" id="UP001620626"/>
    </source>
</evidence>
<feature type="signal peptide" evidence="1">
    <location>
        <begin position="1"/>
        <end position="25"/>
    </location>
</feature>
<evidence type="ECO:0000313" key="2">
    <source>
        <dbReference type="EMBL" id="KAL3123649.1"/>
    </source>
</evidence>
<gene>
    <name evidence="2" type="ORF">niasHT_005677</name>
</gene>
<proteinExistence type="predicted"/>
<comment type="caution">
    <text evidence="2">The sequence shown here is derived from an EMBL/GenBank/DDBJ whole genome shotgun (WGS) entry which is preliminary data.</text>
</comment>
<feature type="chain" id="PRO_5044885969" evidence="1">
    <location>
        <begin position="26"/>
        <end position="146"/>
    </location>
</feature>
<name>A0ABD2M847_9BILA</name>
<organism evidence="2 3">
    <name type="scientific">Heterodera trifolii</name>
    <dbReference type="NCBI Taxonomy" id="157864"/>
    <lineage>
        <taxon>Eukaryota</taxon>
        <taxon>Metazoa</taxon>
        <taxon>Ecdysozoa</taxon>
        <taxon>Nematoda</taxon>
        <taxon>Chromadorea</taxon>
        <taxon>Rhabditida</taxon>
        <taxon>Tylenchina</taxon>
        <taxon>Tylenchomorpha</taxon>
        <taxon>Tylenchoidea</taxon>
        <taxon>Heteroderidae</taxon>
        <taxon>Heteroderinae</taxon>
        <taxon>Heterodera</taxon>
    </lineage>
</organism>
<dbReference type="AlphaFoldDB" id="A0ABD2M847"/>
<accession>A0ABD2M847</accession>
<protein>
    <submittedName>
        <fullName evidence="2">Uncharacterized protein</fullName>
    </submittedName>
</protein>
<reference evidence="2 3" key="1">
    <citation type="submission" date="2024-10" db="EMBL/GenBank/DDBJ databases">
        <authorList>
            <person name="Kim D."/>
        </authorList>
    </citation>
    <scope>NUCLEOTIDE SEQUENCE [LARGE SCALE GENOMIC DNA]</scope>
    <source>
        <strain evidence="2">BH-2024</strain>
    </source>
</reference>